<dbReference type="SUPFAM" id="SSF56935">
    <property type="entry name" value="Porins"/>
    <property type="match status" value="1"/>
</dbReference>
<dbReference type="Proteomes" id="UP001225933">
    <property type="component" value="Unassembled WGS sequence"/>
</dbReference>
<accession>A0AAJ1R9A1</accession>
<evidence type="ECO:0000256" key="5">
    <source>
        <dbReference type="ARBA" id="ARBA00022729"/>
    </source>
</evidence>
<feature type="non-terminal residue" evidence="8">
    <location>
        <position position="1"/>
    </location>
</feature>
<dbReference type="PANTHER" id="PTHR35093:SF3">
    <property type="entry name" value="LONG-CHAIN FATTY ACID TRANSPORT PROTEIN"/>
    <property type="match status" value="1"/>
</dbReference>
<comment type="caution">
    <text evidence="8">The sequence shown here is derived from an EMBL/GenBank/DDBJ whole genome shotgun (WGS) entry which is preliminary data.</text>
</comment>
<evidence type="ECO:0000313" key="8">
    <source>
        <dbReference type="EMBL" id="MDN4015355.1"/>
    </source>
</evidence>
<dbReference type="Gene3D" id="2.40.160.60">
    <property type="entry name" value="Outer membrane protein transport protein (OMPP1/FadL/TodX)"/>
    <property type="match status" value="1"/>
</dbReference>
<dbReference type="AlphaFoldDB" id="A0AAJ1R9A1"/>
<dbReference type="GO" id="GO:0015483">
    <property type="term" value="F:long-chain fatty acid transporting porin activity"/>
    <property type="evidence" value="ECO:0007669"/>
    <property type="project" value="TreeGrafter"/>
</dbReference>
<proteinExistence type="inferred from homology"/>
<protein>
    <submittedName>
        <fullName evidence="8">Outer membrane protein transport protein</fullName>
    </submittedName>
</protein>
<evidence type="ECO:0000256" key="1">
    <source>
        <dbReference type="ARBA" id="ARBA00004571"/>
    </source>
</evidence>
<evidence type="ECO:0000256" key="2">
    <source>
        <dbReference type="ARBA" id="ARBA00008163"/>
    </source>
</evidence>
<gene>
    <name evidence="8" type="ORF">QX233_23165</name>
</gene>
<dbReference type="EMBL" id="JAUHGV010000356">
    <property type="protein sequence ID" value="MDN4015355.1"/>
    <property type="molecule type" value="Genomic_DNA"/>
</dbReference>
<evidence type="ECO:0000313" key="9">
    <source>
        <dbReference type="Proteomes" id="UP001225933"/>
    </source>
</evidence>
<name>A0AAJ1R9A1_9FLAO</name>
<evidence type="ECO:0000256" key="4">
    <source>
        <dbReference type="ARBA" id="ARBA00022692"/>
    </source>
</evidence>
<feature type="non-terminal residue" evidence="8">
    <location>
        <position position="75"/>
    </location>
</feature>
<keyword evidence="5" id="KW-0732">Signal</keyword>
<keyword evidence="7" id="KW-0998">Cell outer membrane</keyword>
<keyword evidence="4" id="KW-0812">Transmembrane</keyword>
<keyword evidence="3" id="KW-1134">Transmembrane beta strand</keyword>
<dbReference type="InterPro" id="IPR005017">
    <property type="entry name" value="OMPP1/FadL/TodX"/>
</dbReference>
<comment type="similarity">
    <text evidence="2">Belongs to the OmpP1/FadL family.</text>
</comment>
<evidence type="ECO:0000256" key="7">
    <source>
        <dbReference type="ARBA" id="ARBA00023237"/>
    </source>
</evidence>
<evidence type="ECO:0000256" key="3">
    <source>
        <dbReference type="ARBA" id="ARBA00022452"/>
    </source>
</evidence>
<evidence type="ECO:0000256" key="6">
    <source>
        <dbReference type="ARBA" id="ARBA00023136"/>
    </source>
</evidence>
<sequence length="75" mass="8480">ELFQKDEKFNNASRIALGVSYDFTEQFTLRTGVAYDESPSQKHQSISIPDADRTWLSLGATYRFTPDLSVDIGYA</sequence>
<dbReference type="RefSeq" id="WP_290343875.1">
    <property type="nucleotide sequence ID" value="NZ_JAUHGV010000356.1"/>
</dbReference>
<dbReference type="Pfam" id="PF03349">
    <property type="entry name" value="Toluene_X"/>
    <property type="match status" value="1"/>
</dbReference>
<dbReference type="PANTHER" id="PTHR35093">
    <property type="entry name" value="OUTER MEMBRANE PROTEIN NMB0088-RELATED"/>
    <property type="match status" value="1"/>
</dbReference>
<comment type="subcellular location">
    <subcellularLocation>
        <location evidence="1">Cell outer membrane</location>
        <topology evidence="1">Multi-pass membrane protein</topology>
    </subcellularLocation>
</comment>
<keyword evidence="6" id="KW-0472">Membrane</keyword>
<dbReference type="GO" id="GO:0009279">
    <property type="term" value="C:cell outer membrane"/>
    <property type="evidence" value="ECO:0007669"/>
    <property type="project" value="UniProtKB-SubCell"/>
</dbReference>
<reference evidence="8" key="1">
    <citation type="submission" date="2023-06" db="EMBL/GenBank/DDBJ databases">
        <title>Two Chryseobacterium gambrini strains from China.</title>
        <authorList>
            <person name="Zeng J."/>
            <person name="Wu Y."/>
        </authorList>
    </citation>
    <scope>NUCLEOTIDE SEQUENCE</scope>
    <source>
        <strain evidence="8">SQ219</strain>
    </source>
</reference>
<organism evidence="8 9">
    <name type="scientific">Chryseobacterium gambrini</name>
    <dbReference type="NCBI Taxonomy" id="373672"/>
    <lineage>
        <taxon>Bacteria</taxon>
        <taxon>Pseudomonadati</taxon>
        <taxon>Bacteroidota</taxon>
        <taxon>Flavobacteriia</taxon>
        <taxon>Flavobacteriales</taxon>
        <taxon>Weeksellaceae</taxon>
        <taxon>Chryseobacterium group</taxon>
        <taxon>Chryseobacterium</taxon>
    </lineage>
</organism>